<dbReference type="InterPro" id="IPR008606">
    <property type="entry name" value="EIF4EBP"/>
</dbReference>
<reference evidence="2" key="1">
    <citation type="journal article" date="2024" name="Gigascience">
        <title>Chromosome-level genome of the poultry shaft louse Menopon gallinae provides insight into the host-switching and adaptive evolution of parasitic lice.</title>
        <authorList>
            <person name="Xu Y."/>
            <person name="Ma L."/>
            <person name="Liu S."/>
            <person name="Liang Y."/>
            <person name="Liu Q."/>
            <person name="He Z."/>
            <person name="Tian L."/>
            <person name="Duan Y."/>
            <person name="Cai W."/>
            <person name="Li H."/>
            <person name="Song F."/>
        </authorList>
    </citation>
    <scope>NUCLEOTIDE SEQUENCE</scope>
    <source>
        <strain evidence="2">Cailab_2023a</strain>
    </source>
</reference>
<name>A0AAW2I0A5_9NEOP</name>
<comment type="caution">
    <text evidence="2">The sequence shown here is derived from an EMBL/GenBank/DDBJ whole genome shotgun (WGS) entry which is preliminary data.</text>
</comment>
<dbReference type="Pfam" id="PF05456">
    <property type="entry name" value="eIF_4EBP"/>
    <property type="match status" value="1"/>
</dbReference>
<dbReference type="AlphaFoldDB" id="A0AAW2I0A5"/>
<evidence type="ECO:0000256" key="1">
    <source>
        <dbReference type="SAM" id="MobiDB-lite"/>
    </source>
</evidence>
<protein>
    <submittedName>
        <fullName evidence="2">Uncharacterized protein</fullName>
    </submittedName>
</protein>
<accession>A0AAW2I0A5</accession>
<dbReference type="GO" id="GO:0008190">
    <property type="term" value="F:eukaryotic initiation factor 4E binding"/>
    <property type="evidence" value="ECO:0007669"/>
    <property type="project" value="InterPro"/>
</dbReference>
<evidence type="ECO:0000313" key="2">
    <source>
        <dbReference type="EMBL" id="KAL0275639.1"/>
    </source>
</evidence>
<dbReference type="GO" id="GO:0045947">
    <property type="term" value="P:negative regulation of translational initiation"/>
    <property type="evidence" value="ECO:0007669"/>
    <property type="project" value="InterPro"/>
</dbReference>
<organism evidence="2">
    <name type="scientific">Menopon gallinae</name>
    <name type="common">poultry shaft louse</name>
    <dbReference type="NCBI Taxonomy" id="328185"/>
    <lineage>
        <taxon>Eukaryota</taxon>
        <taxon>Metazoa</taxon>
        <taxon>Ecdysozoa</taxon>
        <taxon>Arthropoda</taxon>
        <taxon>Hexapoda</taxon>
        <taxon>Insecta</taxon>
        <taxon>Pterygota</taxon>
        <taxon>Neoptera</taxon>
        <taxon>Paraneoptera</taxon>
        <taxon>Psocodea</taxon>
        <taxon>Troctomorpha</taxon>
        <taxon>Phthiraptera</taxon>
        <taxon>Amblycera</taxon>
        <taxon>Menoponidae</taxon>
        <taxon>Menopon</taxon>
    </lineage>
</organism>
<sequence length="56" mass="6414">MNLRNSPISRTPPKNLMKFPDTMVKGSPPKSNNKIRNSSKRDSSTDDSQEQFQMDM</sequence>
<feature type="region of interest" description="Disordered" evidence="1">
    <location>
        <begin position="1"/>
        <end position="56"/>
    </location>
</feature>
<gene>
    <name evidence="2" type="ORF">PYX00_003437</name>
</gene>
<dbReference type="EMBL" id="JARGDH010000002">
    <property type="protein sequence ID" value="KAL0275639.1"/>
    <property type="molecule type" value="Genomic_DNA"/>
</dbReference>
<proteinExistence type="predicted"/>